<name>A0ABS6FR21_9BACL</name>
<protein>
    <recommendedName>
        <fullName evidence="4">Rad50/SbcC-type AAA domain-containing protein</fullName>
    </recommendedName>
</protein>
<proteinExistence type="predicted"/>
<feature type="coiled-coil region" evidence="1">
    <location>
        <begin position="247"/>
        <end position="354"/>
    </location>
</feature>
<keyword evidence="1" id="KW-0175">Coiled coil</keyword>
<evidence type="ECO:0008006" key="4">
    <source>
        <dbReference type="Google" id="ProtNLM"/>
    </source>
</evidence>
<evidence type="ECO:0000256" key="1">
    <source>
        <dbReference type="SAM" id="Coils"/>
    </source>
</evidence>
<keyword evidence="3" id="KW-1185">Reference proteome</keyword>
<feature type="coiled-coil region" evidence="1">
    <location>
        <begin position="430"/>
        <end position="539"/>
    </location>
</feature>
<dbReference type="Proteomes" id="UP000743001">
    <property type="component" value="Unassembled WGS sequence"/>
</dbReference>
<evidence type="ECO:0000313" key="2">
    <source>
        <dbReference type="EMBL" id="MBU5672680.1"/>
    </source>
</evidence>
<comment type="caution">
    <text evidence="2">The sequence shown here is derived from an EMBL/GenBank/DDBJ whole genome shotgun (WGS) entry which is preliminary data.</text>
</comment>
<dbReference type="EMBL" id="JAHLQJ010000010">
    <property type="protein sequence ID" value="MBU5672680.1"/>
    <property type="molecule type" value="Genomic_DNA"/>
</dbReference>
<dbReference type="RefSeq" id="WP_216479260.1">
    <property type="nucleotide sequence ID" value="NZ_JAHLQJ010000010.1"/>
</dbReference>
<accession>A0ABS6FR21</accession>
<organism evidence="2 3">
    <name type="scientific">Paenibacillus brevis</name>
    <dbReference type="NCBI Taxonomy" id="2841508"/>
    <lineage>
        <taxon>Bacteria</taxon>
        <taxon>Bacillati</taxon>
        <taxon>Bacillota</taxon>
        <taxon>Bacilli</taxon>
        <taxon>Bacillales</taxon>
        <taxon>Paenibacillaceae</taxon>
        <taxon>Paenibacillus</taxon>
    </lineage>
</organism>
<reference evidence="2 3" key="1">
    <citation type="submission" date="2021-06" db="EMBL/GenBank/DDBJ databases">
        <authorList>
            <person name="Sun Q."/>
            <person name="Li D."/>
        </authorList>
    </citation>
    <scope>NUCLEOTIDE SEQUENCE [LARGE SCALE GENOMIC DNA]</scope>
    <source>
        <strain evidence="2 3">MSJ-6</strain>
    </source>
</reference>
<evidence type="ECO:0000313" key="3">
    <source>
        <dbReference type="Proteomes" id="UP000743001"/>
    </source>
</evidence>
<dbReference type="PANTHER" id="PTHR32114">
    <property type="entry name" value="ABC TRANSPORTER ABCH.3"/>
    <property type="match status" value="1"/>
</dbReference>
<gene>
    <name evidence="2" type="ORF">KQJ23_12660</name>
</gene>
<sequence length="667" mass="75614">MATEIKLISLTFNLFKGLTNFTLEAGGEDIDVYGPNAGGKTTLFDGFNFLLFHKDSQDKGKPEKWIKTLDSTGEPIHGAEHEVTGVLEIDGKRRTLRKVFSEKWTKKRGATKAEFTGHKTDYYIDGAPYSEGEYNAEIAKIISEETFKLLTNPAYFPEHLDWKKRRSLLLEVCGDITDDEVIASNEGLAELPSLMEDRTLERHRDKIKSDQAAVNSKLKDIPVRISEVQRGMPDVSGSDGDALLQGIKTLRGQIQEKEAELTRIQSGGEVSVKTNALREIEGELLQIKNNLQAATLEKLSTKRRALSKKQGEVNEIEDSIKRAQGQIDRLRNQISQNEAERARLREERDKVKAMEFVYDTSDSCPSCGQPLPPEKVEEARNKAERQFNENKSRTLEQIVTRGKTEKSLAEQWEAEIDRISSTIDAKQSSIHSLNLEVKELAAIVQQMEVDVPEASANPEYTAKLEEKEAIERNIRELRSQSVSALESVRLELAKLRTDLESEEKKYASIDQVQKGMRRIEELKAEERGLAKQYEELERQLYLTEEFTRIKVQMLESKINSKFRDVRFRLFETQVNGALNETCKILYGLNLVPYEDGLNRAAQLNAGLDIINTLSEHYGIVAPIFIDNAEAVTDIAYTAGQQIRLIVSREDSQLRVSKKQSIVQEELF</sequence>
<dbReference type="PANTHER" id="PTHR32114:SF2">
    <property type="entry name" value="ABC TRANSPORTER ABCH.3"/>
    <property type="match status" value="1"/>
</dbReference>